<organism evidence="3 4">
    <name type="scientific">Pseudoalteromonas luteoviolacea</name>
    <dbReference type="NCBI Taxonomy" id="43657"/>
    <lineage>
        <taxon>Bacteria</taxon>
        <taxon>Pseudomonadati</taxon>
        <taxon>Pseudomonadota</taxon>
        <taxon>Gammaproteobacteria</taxon>
        <taxon>Alteromonadales</taxon>
        <taxon>Pseudoalteromonadaceae</taxon>
        <taxon>Pseudoalteromonas</taxon>
    </lineage>
</organism>
<feature type="domain" description="Alpha-2-macroglobulin" evidence="2">
    <location>
        <begin position="1127"/>
        <end position="1215"/>
    </location>
</feature>
<keyword evidence="1" id="KW-0732">Signal</keyword>
<reference evidence="4" key="1">
    <citation type="submission" date="2016-07" db="EMBL/GenBank/DDBJ databases">
        <authorList>
            <person name="Florea S."/>
            <person name="Webb J.S."/>
            <person name="Jaromczyk J."/>
            <person name="Schardl C.L."/>
        </authorList>
    </citation>
    <scope>NUCLEOTIDE SEQUENCE [LARGE SCALE GENOMIC DNA]</scope>
    <source>
        <strain evidence="4">IPB1</strain>
    </source>
</reference>
<dbReference type="EMBL" id="MAUJ01000017">
    <property type="protein sequence ID" value="OCQ18318.1"/>
    <property type="molecule type" value="Genomic_DNA"/>
</dbReference>
<gene>
    <name evidence="3" type="ORF">A7985_24220</name>
</gene>
<proteinExistence type="predicted"/>
<dbReference type="SMART" id="SM01360">
    <property type="entry name" value="A2M"/>
    <property type="match status" value="1"/>
</dbReference>
<evidence type="ECO:0000313" key="3">
    <source>
        <dbReference type="EMBL" id="OCQ18318.1"/>
    </source>
</evidence>
<comment type="caution">
    <text evidence="3">The sequence shown here is derived from an EMBL/GenBank/DDBJ whole genome shotgun (WGS) entry which is preliminary data.</text>
</comment>
<name>A0A1C0TJ26_9GAMM</name>
<evidence type="ECO:0000256" key="1">
    <source>
        <dbReference type="SAM" id="SignalP"/>
    </source>
</evidence>
<protein>
    <recommendedName>
        <fullName evidence="2">Alpha-2-macroglobulin domain-containing protein</fullName>
    </recommendedName>
</protein>
<dbReference type="InterPro" id="IPR041246">
    <property type="entry name" value="Bact_MG10"/>
</dbReference>
<dbReference type="Pfam" id="PF17973">
    <property type="entry name" value="bMG10"/>
    <property type="match status" value="1"/>
</dbReference>
<feature type="signal peptide" evidence="1">
    <location>
        <begin position="1"/>
        <end position="19"/>
    </location>
</feature>
<dbReference type="SUPFAM" id="SSF48239">
    <property type="entry name" value="Terpenoid cyclases/Protein prenyltransferases"/>
    <property type="match status" value="1"/>
</dbReference>
<dbReference type="RefSeq" id="WP_065792976.1">
    <property type="nucleotide sequence ID" value="NZ_MAUJ01000017.1"/>
</dbReference>
<feature type="chain" id="PRO_5008645941" description="Alpha-2-macroglobulin domain-containing protein" evidence="1">
    <location>
        <begin position="20"/>
        <end position="1747"/>
    </location>
</feature>
<evidence type="ECO:0000313" key="4">
    <source>
        <dbReference type="Proteomes" id="UP000093366"/>
    </source>
</evidence>
<dbReference type="Gene3D" id="1.50.10.20">
    <property type="match status" value="1"/>
</dbReference>
<dbReference type="Proteomes" id="UP000093366">
    <property type="component" value="Unassembled WGS sequence"/>
</dbReference>
<accession>A0A1C0TJ26</accession>
<dbReference type="GO" id="GO:0004866">
    <property type="term" value="F:endopeptidase inhibitor activity"/>
    <property type="evidence" value="ECO:0007669"/>
    <property type="project" value="InterPro"/>
</dbReference>
<dbReference type="InterPro" id="IPR001599">
    <property type="entry name" value="Macroglobln_a2"/>
</dbReference>
<dbReference type="OrthoDB" id="9767116at2"/>
<sequence>MFKITLLFILTLASFSAAAQPLAVTDVKFVEGNRHLNQILITFNQAIAKHGQVPTSAQINAIELDEKLKKQCRWRYQGLNKISCDTFVKTPAYIPTKLVVTKHFVGKGKQINNRFEHIWVNTRFPVGETKVNEYELSVTFTTPFEADQQAIAAILDVVRIKLDHSITKPLNTQLIRTNDTQTKLVFKFKEPINKLNIELVLPQGFKATEAHQATHSKTVLYRQKAYSDTPKFIGLFCEASHNDWTNKRFTSIENASKKSCPPENLAFAFTHALRSKHDLSTITATSLNSHPIKVTQKSQEDRFHFYSVNLKGDTQYQFDFSALTTTKGKHFENTDFLISYKTGKESTYWRTRDYLGKQFKSSESAILRLEHRNALDLKAQYFSATNATKLLNFLNTSNKQSLFTPIQINSANDNTLRHQHLPVAEHLDHASGVVIYNLTGQSSKSQSQSDTSFEDKSIALSASDFELKAFMGAGLYVSTTRFETGSPVQAKIKLVCPNMSKPASIGSTNDDGELSISHTSWLKFEGKSMQNCWLWATSKKSKAVLEIDQRPETKIVAKAVFSQPVYTPNTPIHFTLLAKRHSENGLKTLKNNLNITIHRFNNKLHTPIEIDATAISEHGLMQFELPEGLSETGVYWLEAQYNGSPTKVNGYFKVTEFIPPEVEFDWRHSDSATKLAPFTVQVTGKTFNGFAVQNFSGVLSHQYDHMYRAPDGWPANFEYSDRDELAANLRRAVKTELQSKDEVGELKLKLKPDLPLVQIRLNGTVISETGQSTFYRASIPYFSREHYIGTKQQNYQIDVIAVEPSGKQIQTQTHVNIVHEDGKATELCSGETPFSCKIPTGLSGKVTFKLVSGDNKFTWLRSHYVYPEQSDDELKTAPLEIQGKAQTEVGSEYELNITSNRAGEAFLFINAGEYKEINHIHLVEGSNSEQITISQRHMPGIKVHVFMPFSAQAQAELKSLHSDQLKLLFEKLKSQFEQFPTSQNNFVLPKKPSILGEIASKRINVTPVTPLELKATHAVTTKSNSMLSVTLESNQNTDVQLWLVNDALFDVSYTRAEDVSFKDLYNAYLYELPFKPAHNLKEWMIEPELTEHSEMLAHFASTHHDVQMRRRLASMPPSQSMSPLAQSVWLPPITLQAKKSRTIDVPLPQLIGRWKLFALGANETNHARYEGDITTSAEIEYSLYVPPKVFKNDKAVMRVVATNRTNRVLQDRLDISINNGGAKTYNIELHEQQSFTLDIPIKTSDMGHYQIALKSEQDRTRNQFANYEVLLATYQDQRSVKMAPSQTTPNIMLPTNEKILKSYAIPTNTLAPDWSGLLKYHTRYPHQCWEQTLSRTVSLTNNPMTKETNVALHKTLHASNKHNARNDGYSYFLNAKTDPFLTAYTLLANQWLKDSAYKFNVDRSLIDTQVNKLSDTNQTQIAYKSKLTPYANDWLLWALAEQGEINLKDVKRVRARGVLDSTSNLIQLLAMKSAGGDQTQIEKALERILSGGYQDSSYTSLNSTQDKCLAVMLTERQSLKDDLAKQVISKQIQVGHFGNTLNDALCTRALKNRPVTEALHVNLRAENTHNKVTEYKIHTNQVDAGFYLNIDYEKHYISDKASFNGVGISKKFQIMTDGEWKDVSENEIKVGQLVKVRLSAFSPIPRTHVLITDTLPKGLVALNPLHRQKQYTNWLGESAVNTLPHINGMGQIVWHRYQVSDGVTLFEYLAEARFNGEYVSPAANIELMYTPEINGNSDAEMITIQRK</sequence>
<evidence type="ECO:0000259" key="2">
    <source>
        <dbReference type="SMART" id="SM01360"/>
    </source>
</evidence>
<dbReference type="InterPro" id="IPR008930">
    <property type="entry name" value="Terpenoid_cyclase/PrenylTrfase"/>
</dbReference>